<evidence type="ECO:0000313" key="2">
    <source>
        <dbReference type="Proteomes" id="UP001476798"/>
    </source>
</evidence>
<sequence length="68" mass="8036">MLDAMLSPCVILPECLRVWLAPPVLVQRVMPKRSPIRRARIVPPHLLQRIWPLPFSFPRHYNPRCRLS</sequence>
<dbReference type="EMBL" id="JAHRIO010020297">
    <property type="protein sequence ID" value="MEQ2164405.1"/>
    <property type="molecule type" value="Genomic_DNA"/>
</dbReference>
<accession>A0ABV0MZ48</accession>
<name>A0ABV0MZ48_9TELE</name>
<reference evidence="1 2" key="1">
    <citation type="submission" date="2021-06" db="EMBL/GenBank/DDBJ databases">
        <authorList>
            <person name="Palmer J.M."/>
        </authorList>
    </citation>
    <scope>NUCLEOTIDE SEQUENCE [LARGE SCALE GENOMIC DNA]</scope>
    <source>
        <strain evidence="1 2">GA_2019</strain>
        <tissue evidence="1">Muscle</tissue>
    </source>
</reference>
<gene>
    <name evidence="1" type="ORF">GOODEAATRI_006418</name>
</gene>
<protein>
    <submittedName>
        <fullName evidence="1">Uncharacterized protein</fullName>
    </submittedName>
</protein>
<proteinExistence type="predicted"/>
<organism evidence="1 2">
    <name type="scientific">Goodea atripinnis</name>
    <dbReference type="NCBI Taxonomy" id="208336"/>
    <lineage>
        <taxon>Eukaryota</taxon>
        <taxon>Metazoa</taxon>
        <taxon>Chordata</taxon>
        <taxon>Craniata</taxon>
        <taxon>Vertebrata</taxon>
        <taxon>Euteleostomi</taxon>
        <taxon>Actinopterygii</taxon>
        <taxon>Neopterygii</taxon>
        <taxon>Teleostei</taxon>
        <taxon>Neoteleostei</taxon>
        <taxon>Acanthomorphata</taxon>
        <taxon>Ovalentaria</taxon>
        <taxon>Atherinomorphae</taxon>
        <taxon>Cyprinodontiformes</taxon>
        <taxon>Goodeidae</taxon>
        <taxon>Goodea</taxon>
    </lineage>
</organism>
<dbReference type="Proteomes" id="UP001476798">
    <property type="component" value="Unassembled WGS sequence"/>
</dbReference>
<comment type="caution">
    <text evidence="1">The sequence shown here is derived from an EMBL/GenBank/DDBJ whole genome shotgun (WGS) entry which is preliminary data.</text>
</comment>
<feature type="non-terminal residue" evidence="1">
    <location>
        <position position="68"/>
    </location>
</feature>
<keyword evidence="2" id="KW-1185">Reference proteome</keyword>
<evidence type="ECO:0000313" key="1">
    <source>
        <dbReference type="EMBL" id="MEQ2164405.1"/>
    </source>
</evidence>